<gene>
    <name evidence="8" type="ORF">ACFPOD_11265</name>
</gene>
<dbReference type="EMBL" id="JBHSNB010000002">
    <property type="protein sequence ID" value="MFC5585693.1"/>
    <property type="molecule type" value="Genomic_DNA"/>
</dbReference>
<evidence type="ECO:0000256" key="3">
    <source>
        <dbReference type="ARBA" id="ARBA00020552"/>
    </source>
</evidence>
<keyword evidence="4" id="KW-0472">Membrane</keyword>
<dbReference type="RefSeq" id="WP_246637853.1">
    <property type="nucleotide sequence ID" value="NZ_CP078143.1"/>
</dbReference>
<reference evidence="9" key="1">
    <citation type="journal article" date="2019" name="Int. J. Syst. Evol. Microbiol.">
        <title>The Global Catalogue of Microorganisms (GCM) 10K type strain sequencing project: providing services to taxonomists for standard genome sequencing and annotation.</title>
        <authorList>
            <consortium name="The Broad Institute Genomics Platform"/>
            <consortium name="The Broad Institute Genome Sequencing Center for Infectious Disease"/>
            <person name="Wu L."/>
            <person name="Ma J."/>
        </authorList>
    </citation>
    <scope>NUCLEOTIDE SEQUENCE [LARGE SCALE GENOMIC DNA]</scope>
    <source>
        <strain evidence="9">JCM 3366</strain>
    </source>
</reference>
<feature type="region of interest" description="Disordered" evidence="7">
    <location>
        <begin position="195"/>
        <end position="214"/>
    </location>
</feature>
<name>A0ABW0T930_9HYPH</name>
<evidence type="ECO:0000256" key="4">
    <source>
        <dbReference type="ARBA" id="ARBA00022475"/>
    </source>
</evidence>
<proteinExistence type="inferred from homology"/>
<keyword evidence="5" id="KW-0430">Lectin</keyword>
<accession>A0ABW0T930</accession>
<evidence type="ECO:0000256" key="2">
    <source>
        <dbReference type="ARBA" id="ARBA00010270"/>
    </source>
</evidence>
<keyword evidence="9" id="KW-1185">Reference proteome</keyword>
<organism evidence="8 9">
    <name type="scientific">Nitratireductor kimnyeongensis</name>
    <dbReference type="NCBI Taxonomy" id="430679"/>
    <lineage>
        <taxon>Bacteria</taxon>
        <taxon>Pseudomonadati</taxon>
        <taxon>Pseudomonadota</taxon>
        <taxon>Alphaproteobacteria</taxon>
        <taxon>Hyphomicrobiales</taxon>
        <taxon>Phyllobacteriaceae</taxon>
        <taxon>Nitratireductor</taxon>
    </lineage>
</organism>
<keyword evidence="4" id="KW-1003">Cell membrane</keyword>
<evidence type="ECO:0000256" key="5">
    <source>
        <dbReference type="ARBA" id="ARBA00022734"/>
    </source>
</evidence>
<dbReference type="InterPro" id="IPR012413">
    <property type="entry name" value="BA14K"/>
</dbReference>
<comment type="similarity">
    <text evidence="2">Belongs to the BA14k family.</text>
</comment>
<dbReference type="Proteomes" id="UP001596107">
    <property type="component" value="Unassembled WGS sequence"/>
</dbReference>
<comment type="subcellular location">
    <subcellularLocation>
        <location evidence="1">Membrane</location>
        <topology evidence="1">Single-pass membrane protein</topology>
    </subcellularLocation>
</comment>
<comment type="caution">
    <text evidence="8">The sequence shown here is derived from an EMBL/GenBank/DDBJ whole genome shotgun (WGS) entry which is preliminary data.</text>
</comment>
<comment type="function">
    <text evidence="6">Has immunoglobulin-binding and hemagglutination properties, and can bind to mannose. Essential for virulence. May be involved in LPS biosynthesis or polysaccharide transport.</text>
</comment>
<evidence type="ECO:0000256" key="1">
    <source>
        <dbReference type="ARBA" id="ARBA00004167"/>
    </source>
</evidence>
<evidence type="ECO:0000313" key="9">
    <source>
        <dbReference type="Proteomes" id="UP001596107"/>
    </source>
</evidence>
<dbReference type="Pfam" id="PF07886">
    <property type="entry name" value="BA14K"/>
    <property type="match status" value="1"/>
</dbReference>
<protein>
    <recommendedName>
        <fullName evidence="3">Lectin-like protein BA14k</fullName>
    </recommendedName>
</protein>
<sequence>MEHLLSRRLEAMFTTILLFNLEDAMENPDLYLELFIMHFSKAVLVIALCLAGTQMATAGRLFSTTSNRICLDSWNERRTMRHLFPGRMQLTLGDMHRRHWLERCRTAYRLNHRTNPSWSPWHDPHGRFAGYFYGFNDVYGPGRPLLRPRHGSRSFYWRYEPAQRTGVARPYPSHNARAAHLAWCSGKYRSFRASDNTFQPHRGPRKRCVSPYGR</sequence>
<evidence type="ECO:0000313" key="8">
    <source>
        <dbReference type="EMBL" id="MFC5585693.1"/>
    </source>
</evidence>
<evidence type="ECO:0000256" key="7">
    <source>
        <dbReference type="SAM" id="MobiDB-lite"/>
    </source>
</evidence>
<evidence type="ECO:0000256" key="6">
    <source>
        <dbReference type="ARBA" id="ARBA00025321"/>
    </source>
</evidence>